<reference evidence="3" key="1">
    <citation type="submission" date="2019-08" db="EMBL/GenBank/DDBJ databases">
        <authorList>
            <person name="Kucharzyk K."/>
            <person name="Murdoch R.W."/>
            <person name="Higgins S."/>
            <person name="Loffler F."/>
        </authorList>
    </citation>
    <scope>NUCLEOTIDE SEQUENCE</scope>
</reference>
<dbReference type="AlphaFoldDB" id="A0A645CXH1"/>
<proteinExistence type="predicted"/>
<gene>
    <name evidence="3" type="ORF">SDC9_128937</name>
</gene>
<dbReference type="EMBL" id="VSSQ01031106">
    <property type="protein sequence ID" value="MPM81880.1"/>
    <property type="molecule type" value="Genomic_DNA"/>
</dbReference>
<keyword evidence="1" id="KW-1133">Transmembrane helix</keyword>
<protein>
    <recommendedName>
        <fullName evidence="2">HTH araC/xylS-type domain-containing protein</fullName>
    </recommendedName>
</protein>
<organism evidence="3">
    <name type="scientific">bioreactor metagenome</name>
    <dbReference type="NCBI Taxonomy" id="1076179"/>
    <lineage>
        <taxon>unclassified sequences</taxon>
        <taxon>metagenomes</taxon>
        <taxon>ecological metagenomes</taxon>
    </lineage>
</organism>
<feature type="domain" description="HTH araC/xylS-type" evidence="2">
    <location>
        <begin position="59"/>
        <end position="159"/>
    </location>
</feature>
<dbReference type="Gene3D" id="1.10.10.60">
    <property type="entry name" value="Homeodomain-like"/>
    <property type="match status" value="2"/>
</dbReference>
<dbReference type="InterPro" id="IPR018060">
    <property type="entry name" value="HTH_AraC"/>
</dbReference>
<evidence type="ECO:0000256" key="1">
    <source>
        <dbReference type="SAM" id="Phobius"/>
    </source>
</evidence>
<comment type="caution">
    <text evidence="3">The sequence shown here is derived from an EMBL/GenBank/DDBJ whole genome shotgun (WGS) entry which is preliminary data.</text>
</comment>
<dbReference type="GO" id="GO:0043565">
    <property type="term" value="F:sequence-specific DNA binding"/>
    <property type="evidence" value="ECO:0007669"/>
    <property type="project" value="InterPro"/>
</dbReference>
<keyword evidence="1" id="KW-0812">Transmembrane</keyword>
<dbReference type="SMART" id="SM00342">
    <property type="entry name" value="HTH_ARAC"/>
    <property type="match status" value="1"/>
</dbReference>
<keyword evidence="1" id="KW-0472">Membrane</keyword>
<evidence type="ECO:0000313" key="3">
    <source>
        <dbReference type="EMBL" id="MPM81880.1"/>
    </source>
</evidence>
<feature type="transmembrane region" description="Helical" evidence="1">
    <location>
        <begin position="6"/>
        <end position="22"/>
    </location>
</feature>
<dbReference type="Pfam" id="PF12833">
    <property type="entry name" value="HTH_18"/>
    <property type="match status" value="1"/>
</dbReference>
<evidence type="ECO:0000259" key="2">
    <source>
        <dbReference type="PROSITE" id="PS01124"/>
    </source>
</evidence>
<accession>A0A645CXH1</accession>
<name>A0A645CXH1_9ZZZZ</name>
<sequence length="171" mass="19977">MIHLFFIALTLVFLFLTLLFVYKKYRKSGRKRVNQLHENDKFLNDKNNHKKLGLIAEKLDVKLKTEKIFTNPELSIQDVAAEIGTNRSYISSTINTFYNQNFCSYINQYRFQELADILVKEKGFSHKELATKCGFGSIDSMKRTVKINTGLSLKEWKDYLKAEENSNFSQN</sequence>
<dbReference type="GO" id="GO:0003700">
    <property type="term" value="F:DNA-binding transcription factor activity"/>
    <property type="evidence" value="ECO:0007669"/>
    <property type="project" value="InterPro"/>
</dbReference>
<dbReference type="PROSITE" id="PS01124">
    <property type="entry name" value="HTH_ARAC_FAMILY_2"/>
    <property type="match status" value="1"/>
</dbReference>